<name>A0A2M8P6I6_9CHLR</name>
<sequence>LPSAWFTLVLTAALSTIVRRRNVAATLGGAIVAGSFFVDTFGRNVPDVDGLRAISFLRYYDSATVLKNGLQMGDVLLLLGIAAALMVIAVIGF</sequence>
<reference evidence="2 3" key="1">
    <citation type="submission" date="2017-11" db="EMBL/GenBank/DDBJ databases">
        <title>Evolution of Phototrophy in the Chloroflexi Phylum Driven by Horizontal Gene Transfer.</title>
        <authorList>
            <person name="Ward L.M."/>
            <person name="Hemp J."/>
            <person name="Shih P.M."/>
            <person name="Mcglynn S.E."/>
            <person name="Fischer W."/>
        </authorList>
    </citation>
    <scope>NUCLEOTIDE SEQUENCE [LARGE SCALE GENOMIC DNA]</scope>
    <source>
        <strain evidence="2">JP3_13</strain>
    </source>
</reference>
<keyword evidence="1" id="KW-0472">Membrane</keyword>
<organism evidence="2 3">
    <name type="scientific">Candidatus Thermofonsia Clade 1 bacterium</name>
    <dbReference type="NCBI Taxonomy" id="2364210"/>
    <lineage>
        <taxon>Bacteria</taxon>
        <taxon>Bacillati</taxon>
        <taxon>Chloroflexota</taxon>
        <taxon>Candidatus Thermofontia</taxon>
        <taxon>Candidatus Thermofonsia Clade 1</taxon>
    </lineage>
</organism>
<accession>A0A2M8P6I6</accession>
<feature type="transmembrane region" description="Helical" evidence="1">
    <location>
        <begin position="75"/>
        <end position="92"/>
    </location>
</feature>
<gene>
    <name evidence="2" type="ORF">CUN49_19270</name>
</gene>
<keyword evidence="1" id="KW-0812">Transmembrane</keyword>
<keyword evidence="1" id="KW-1133">Transmembrane helix</keyword>
<evidence type="ECO:0000256" key="1">
    <source>
        <dbReference type="SAM" id="Phobius"/>
    </source>
</evidence>
<proteinExistence type="predicted"/>
<evidence type="ECO:0000313" key="2">
    <source>
        <dbReference type="EMBL" id="PJF33158.1"/>
    </source>
</evidence>
<dbReference type="AlphaFoldDB" id="A0A2M8P6I6"/>
<comment type="caution">
    <text evidence="2">The sequence shown here is derived from an EMBL/GenBank/DDBJ whole genome shotgun (WGS) entry which is preliminary data.</text>
</comment>
<feature type="non-terminal residue" evidence="2">
    <location>
        <position position="1"/>
    </location>
</feature>
<evidence type="ECO:0000313" key="3">
    <source>
        <dbReference type="Proteomes" id="UP000229681"/>
    </source>
</evidence>
<dbReference type="Proteomes" id="UP000229681">
    <property type="component" value="Unassembled WGS sequence"/>
</dbReference>
<feature type="non-terminal residue" evidence="2">
    <location>
        <position position="93"/>
    </location>
</feature>
<dbReference type="EMBL" id="PGTM01001095">
    <property type="protein sequence ID" value="PJF33158.1"/>
    <property type="molecule type" value="Genomic_DNA"/>
</dbReference>
<protein>
    <submittedName>
        <fullName evidence="2">Uncharacterized protein</fullName>
    </submittedName>
</protein>